<proteinExistence type="predicted"/>
<accession>A0ACC3SS86</accession>
<evidence type="ECO:0000313" key="1">
    <source>
        <dbReference type="EMBL" id="KAK8222075.1"/>
    </source>
</evidence>
<dbReference type="EMBL" id="JAMKPW020000001">
    <property type="protein sequence ID" value="KAK8222075.1"/>
    <property type="molecule type" value="Genomic_DNA"/>
</dbReference>
<sequence length="289" mass="31215">MPFQITPPNRHIPVESLTHASFSSFGTVIQNPAHAPTEAPKNIQAVPANQGSAVKYVDVSYLTNDYHVAPSRKPARAVMNMFVSSPRSLKASSSTSEKTVFPVQILERHPYTPQTFIPMGLAGDDSSTSYLVIVAPTLPASSRTAEGKTRPKPYPAEAPKRGRSIRDIFTRARPTPFTNTHEPPARQASHHQTGAMKPKGSGLPDLTQLRAFIANGSQAVTYGPGTWHAPMVVLGAKSVDFVVVQYANDVGREDCQEVELQPEQGAEGLLVVIEKDSAGKLTTRANARL</sequence>
<name>A0ACC3SS86_9PEZI</name>
<gene>
    <name evidence="1" type="ORF">M8818_000245</name>
</gene>
<comment type="caution">
    <text evidence="1">The sequence shown here is derived from an EMBL/GenBank/DDBJ whole genome shotgun (WGS) entry which is preliminary data.</text>
</comment>
<reference evidence="1" key="1">
    <citation type="submission" date="2024-02" db="EMBL/GenBank/DDBJ databases">
        <title>Metagenome Assembled Genome of Zalaria obscura JY119.</title>
        <authorList>
            <person name="Vighnesh L."/>
            <person name="Jagadeeshwari U."/>
            <person name="Venkata Ramana C."/>
            <person name="Sasikala C."/>
        </authorList>
    </citation>
    <scope>NUCLEOTIDE SEQUENCE</scope>
    <source>
        <strain evidence="1">JY119</strain>
    </source>
</reference>
<organism evidence="1 2">
    <name type="scientific">Zalaria obscura</name>
    <dbReference type="NCBI Taxonomy" id="2024903"/>
    <lineage>
        <taxon>Eukaryota</taxon>
        <taxon>Fungi</taxon>
        <taxon>Dikarya</taxon>
        <taxon>Ascomycota</taxon>
        <taxon>Pezizomycotina</taxon>
        <taxon>Dothideomycetes</taxon>
        <taxon>Dothideomycetidae</taxon>
        <taxon>Dothideales</taxon>
        <taxon>Zalariaceae</taxon>
        <taxon>Zalaria</taxon>
    </lineage>
</organism>
<protein>
    <submittedName>
        <fullName evidence="1">Uncharacterized protein</fullName>
    </submittedName>
</protein>
<evidence type="ECO:0000313" key="2">
    <source>
        <dbReference type="Proteomes" id="UP001320706"/>
    </source>
</evidence>
<keyword evidence="2" id="KW-1185">Reference proteome</keyword>
<dbReference type="Proteomes" id="UP001320706">
    <property type="component" value="Unassembled WGS sequence"/>
</dbReference>